<dbReference type="GO" id="GO:0047499">
    <property type="term" value="F:calcium-independent phospholipase A2 activity"/>
    <property type="evidence" value="ECO:0007669"/>
    <property type="project" value="TreeGrafter"/>
</dbReference>
<keyword evidence="1 4" id="KW-0378">Hydrolase</keyword>
<feature type="short sequence motif" description="GXSXG" evidence="4">
    <location>
        <begin position="241"/>
        <end position="245"/>
    </location>
</feature>
<dbReference type="Proteomes" id="UP000030751">
    <property type="component" value="Unassembled WGS sequence"/>
</dbReference>
<proteinExistence type="predicted"/>
<dbReference type="PANTHER" id="PTHR24185">
    <property type="entry name" value="CALCIUM-INDEPENDENT PHOSPHOLIPASE A2-GAMMA"/>
    <property type="match status" value="1"/>
</dbReference>
<organism evidence="7">
    <name type="scientific">Fusarium oxysporum f. sp. pisi HDV247</name>
    <dbReference type="NCBI Taxonomy" id="1080344"/>
    <lineage>
        <taxon>Eukaryota</taxon>
        <taxon>Fungi</taxon>
        <taxon>Dikarya</taxon>
        <taxon>Ascomycota</taxon>
        <taxon>Pezizomycotina</taxon>
        <taxon>Sordariomycetes</taxon>
        <taxon>Hypocreomycetidae</taxon>
        <taxon>Hypocreales</taxon>
        <taxon>Nectriaceae</taxon>
        <taxon>Fusarium</taxon>
        <taxon>Fusarium oxysporum species complex</taxon>
    </lineage>
</organism>
<dbReference type="GO" id="GO:0016042">
    <property type="term" value="P:lipid catabolic process"/>
    <property type="evidence" value="ECO:0007669"/>
    <property type="project" value="UniProtKB-UniRule"/>
</dbReference>
<evidence type="ECO:0000256" key="3">
    <source>
        <dbReference type="ARBA" id="ARBA00023098"/>
    </source>
</evidence>
<evidence type="ECO:0000256" key="4">
    <source>
        <dbReference type="PROSITE-ProRule" id="PRU01161"/>
    </source>
</evidence>
<evidence type="ECO:0000259" key="6">
    <source>
        <dbReference type="PROSITE" id="PS51635"/>
    </source>
</evidence>
<gene>
    <name evidence="7" type="ORF">FOVG_16895</name>
</gene>
<feature type="domain" description="PNPLA" evidence="6">
    <location>
        <begin position="197"/>
        <end position="413"/>
    </location>
</feature>
<protein>
    <recommendedName>
        <fullName evidence="6">PNPLA domain-containing protein</fullName>
    </recommendedName>
</protein>
<dbReference type="CDD" id="cd07216">
    <property type="entry name" value="Pat17_PNPLA8_PNPLA9_like3"/>
    <property type="match status" value="1"/>
</dbReference>
<dbReference type="InterPro" id="IPR002641">
    <property type="entry name" value="PNPLA_dom"/>
</dbReference>
<dbReference type="HOGENOM" id="CLU_511944_0_0_1"/>
<keyword evidence="3 4" id="KW-0443">Lipid metabolism</keyword>
<feature type="short sequence motif" description="GXGXXG" evidence="4">
    <location>
        <begin position="201"/>
        <end position="206"/>
    </location>
</feature>
<dbReference type="AlphaFoldDB" id="W9NPG9"/>
<dbReference type="PROSITE" id="PS51635">
    <property type="entry name" value="PNPLA"/>
    <property type="match status" value="1"/>
</dbReference>
<reference evidence="7" key="2">
    <citation type="submission" date="2012-05" db="EMBL/GenBank/DDBJ databases">
        <title>Annotation of the Genome Sequence of Fusarium oxysporum HDV247.</title>
        <authorList>
            <consortium name="The Broad Institute Genomics Platform"/>
            <person name="Ma L.-J."/>
            <person name="Corby-Kistler H."/>
            <person name="Broz K."/>
            <person name="Gale L.R."/>
            <person name="Jonkers W."/>
            <person name="O'Donnell K."/>
            <person name="Ploetz R."/>
            <person name="Steinberg C."/>
            <person name="Schwartz D.C."/>
            <person name="VanEtten H."/>
            <person name="Zhou S."/>
            <person name="Young S.K."/>
            <person name="Zeng Q."/>
            <person name="Gargeya S."/>
            <person name="Fitzgerald M."/>
            <person name="Abouelleil A."/>
            <person name="Alvarado L."/>
            <person name="Chapman S.B."/>
            <person name="Gainer-Dewar J."/>
            <person name="Goldberg J."/>
            <person name="Griggs A."/>
            <person name="Gujja S."/>
            <person name="Hansen M."/>
            <person name="Howarth C."/>
            <person name="Imamovic A."/>
            <person name="Ireland A."/>
            <person name="Larimer J."/>
            <person name="McCowan C."/>
            <person name="Murphy C."/>
            <person name="Pearson M."/>
            <person name="Poon T.W."/>
            <person name="Priest M."/>
            <person name="Roberts A."/>
            <person name="Saif S."/>
            <person name="Shea T."/>
            <person name="Sykes S."/>
            <person name="Wortman J."/>
            <person name="Nusbaum C."/>
            <person name="Birren B."/>
        </authorList>
    </citation>
    <scope>NUCLEOTIDE SEQUENCE</scope>
    <source>
        <strain evidence="7">HDV247</strain>
    </source>
</reference>
<dbReference type="EMBL" id="JH651006">
    <property type="protein sequence ID" value="EXA31837.1"/>
    <property type="molecule type" value="Genomic_DNA"/>
</dbReference>
<reference evidence="7" key="1">
    <citation type="submission" date="2011-10" db="EMBL/GenBank/DDBJ databases">
        <title>The Genome Sequence of Fusarium oxysporum HDV247.</title>
        <authorList>
            <consortium name="The Broad Institute Genome Sequencing Platform"/>
            <person name="Ma L.-J."/>
            <person name="Gale L.R."/>
            <person name="Schwartz D.C."/>
            <person name="Zhou S."/>
            <person name="Corby-Kistler H."/>
            <person name="Young S.K."/>
            <person name="Zeng Q."/>
            <person name="Gargeya S."/>
            <person name="Fitzgerald M."/>
            <person name="Haas B."/>
            <person name="Abouelleil A."/>
            <person name="Alvarado L."/>
            <person name="Arachchi H.M."/>
            <person name="Berlin A."/>
            <person name="Brown A."/>
            <person name="Chapman S.B."/>
            <person name="Chen Z."/>
            <person name="Dunbar C."/>
            <person name="Freedman E."/>
            <person name="Gearin G."/>
            <person name="Goldberg J."/>
            <person name="Griggs A."/>
            <person name="Gujja S."/>
            <person name="Heiman D."/>
            <person name="Howarth C."/>
            <person name="Larson L."/>
            <person name="Lui A."/>
            <person name="MacDonald P.J.P."/>
            <person name="Montmayeur A."/>
            <person name="Murphy C."/>
            <person name="Neiman D."/>
            <person name="Pearson M."/>
            <person name="Priest M."/>
            <person name="Roberts A."/>
            <person name="Saif S."/>
            <person name="Shea T."/>
            <person name="Shenoy N."/>
            <person name="Sisk P."/>
            <person name="Stolte C."/>
            <person name="Sykes S."/>
            <person name="Wortman J."/>
            <person name="Nusbaum C."/>
            <person name="Birren B."/>
        </authorList>
    </citation>
    <scope>NUCLEOTIDE SEQUENCE [LARGE SCALE GENOMIC DNA]</scope>
    <source>
        <strain evidence="7">HDV247</strain>
    </source>
</reference>
<sequence>MDTSTSPASPGDGQLEPVNPLRITDEFSSPIEDRYLQALARILSKLDVDVIESVRLIYETVRAQKPDMSASEAATIQEGLPEVEEMSGQFKNVVESRRRLGMAYLTEKRLAFYWQKYYSLLSQILRNGETGIVPGATKALRWHVKIAAQLPNAIVEAAVMGVLGNEEEFAIAERWTKLDQMIETSKNKIPDLAELPSCVDGGGIRGISSLLVLEHIMEKILKAKKLDEVPRPCDYFDLIGGTSTGGIIAIMLGRLRMTVDECIRAYKKVAQQAFTPKRTSIFPASPSGTFSATQLEAAIKQTVREFCVDPECIAQRANSESTTNTCQHSEMEFRDVSCRKTVVLAITKDNVDAPPTLFTTYDTSADLQGCTIWQVARATSAATTFFKSIRVGRDDIEFIDAGFGYNNPCEVLIEEAQRQFPSHGPIQMLSIGTGLGDVVAVSNTRKSILKALQKMVTTSKKVALRLDSKFGDDGECYRFNVDRGLEDVTLSDWELASTISAHTKNYLAEDKNQRAIKKFVDTFVGESAFLNT</sequence>
<accession>W9NPG9</accession>
<dbReference type="InterPro" id="IPR016035">
    <property type="entry name" value="Acyl_Trfase/lysoPLipase"/>
</dbReference>
<dbReference type="SUPFAM" id="SSF52151">
    <property type="entry name" value="FabD/lysophospholipase-like"/>
    <property type="match status" value="1"/>
</dbReference>
<dbReference type="Gene3D" id="3.40.1090.10">
    <property type="entry name" value="Cytosolic phospholipase A2 catalytic domain"/>
    <property type="match status" value="1"/>
</dbReference>
<evidence type="ECO:0000256" key="5">
    <source>
        <dbReference type="SAM" id="MobiDB-lite"/>
    </source>
</evidence>
<dbReference type="GO" id="GO:0019369">
    <property type="term" value="P:arachidonate metabolic process"/>
    <property type="evidence" value="ECO:0007669"/>
    <property type="project" value="TreeGrafter"/>
</dbReference>
<feature type="region of interest" description="Disordered" evidence="5">
    <location>
        <begin position="1"/>
        <end position="20"/>
    </location>
</feature>
<feature type="active site" description="Proton acceptor" evidence="4">
    <location>
        <position position="400"/>
    </location>
</feature>
<dbReference type="PANTHER" id="PTHR24185:SF1">
    <property type="entry name" value="CALCIUM-INDEPENDENT PHOSPHOLIPASE A2-GAMMA"/>
    <property type="match status" value="1"/>
</dbReference>
<evidence type="ECO:0000256" key="1">
    <source>
        <dbReference type="ARBA" id="ARBA00022801"/>
    </source>
</evidence>
<dbReference type="GO" id="GO:0046486">
    <property type="term" value="P:glycerolipid metabolic process"/>
    <property type="evidence" value="ECO:0007669"/>
    <property type="project" value="UniProtKB-ARBA"/>
</dbReference>
<keyword evidence="2 4" id="KW-0442">Lipid degradation</keyword>
<name>W9NPG9_FUSOX</name>
<dbReference type="OrthoDB" id="1658288at2759"/>
<comment type="caution">
    <text evidence="4">Lacks conserved residue(s) required for the propagation of feature annotation.</text>
</comment>
<dbReference type="Pfam" id="PF01734">
    <property type="entry name" value="Patatin"/>
    <property type="match status" value="1"/>
</dbReference>
<evidence type="ECO:0000313" key="7">
    <source>
        <dbReference type="EMBL" id="EXA31837.1"/>
    </source>
</evidence>
<feature type="active site" description="Nucleophile" evidence="4">
    <location>
        <position position="243"/>
    </location>
</feature>
<dbReference type="GO" id="GO:0016020">
    <property type="term" value="C:membrane"/>
    <property type="evidence" value="ECO:0007669"/>
    <property type="project" value="TreeGrafter"/>
</dbReference>
<evidence type="ECO:0000256" key="2">
    <source>
        <dbReference type="ARBA" id="ARBA00022963"/>
    </source>
</evidence>